<dbReference type="Proteomes" id="UP001286456">
    <property type="component" value="Unassembled WGS sequence"/>
</dbReference>
<comment type="caution">
    <text evidence="3">The sequence shown here is derived from an EMBL/GenBank/DDBJ whole genome shotgun (WGS) entry which is preliminary data.</text>
</comment>
<dbReference type="Pfam" id="PF23867">
    <property type="entry name" value="Mmc1_N"/>
    <property type="match status" value="1"/>
</dbReference>
<proteinExistence type="predicted"/>
<accession>A0AAE0IMH4</accession>
<dbReference type="EMBL" id="JAUEPO010000003">
    <property type="protein sequence ID" value="KAK3327653.1"/>
    <property type="molecule type" value="Genomic_DNA"/>
</dbReference>
<sequence length="679" mass="73043">MLPAPALGGGLRGVLSRGRAPGLGLRLRQGQLCLFCSFATRPPPSRSPLFRPRTQKFPGLTTRRCQSTDTSSLGPKAEVETEAVPPTNPRADLETALNDLQTHAANYVNLARVQLALRNLRQPPGHESIRVAVLGLTKPAANDADVTPGRTAKTLLRLVLADPLKPVEAWEAELEAHYVSQEPLIVRIGAEEPGHAHHHHGGSSGEAPLATAGSHVIPEIHVSSPTLNQGNLEMLLMEAEADSLAAIAQSSEPHTLEDAVLAPTVDIAAFHSGSSTPVTTPVHMALLVGDGIMGAASILSLPILADRNAIAAAVNFNQLSAEDMADVPFTRINVDAGSEGLDLFRASVQNVTEFETRWSEANVSRISDWLRANVLPGSSEPAATKPPVRNLVHSLLQNTRAAIQAAEARDLSLSLTASVPPRAIARLDRALADWAQAAHEELQHQLDVAFAGRSWRKLGWWKLFWRVDDVGMLSSEMLAQRFLSDAERSIIYLAGRVQEAGTADADAENHQTVYPGPVLLSPTTEEGVAATAAAGPKEVRWPTHIPFTRAYLQDKTVPALQALAQRLVVQSLSTATLTTALAGLTYLSTFGLYESGAVAALGVVWSLRRLQTKWESARGFWEGEVREEGRKAVRASEASVAEVLDRATGAHGDRAAHMDELRRARDIVERAEEALARMQ</sequence>
<reference evidence="3" key="1">
    <citation type="journal article" date="2023" name="Mol. Phylogenet. Evol.">
        <title>Genome-scale phylogeny and comparative genomics of the fungal order Sordariales.</title>
        <authorList>
            <person name="Hensen N."/>
            <person name="Bonometti L."/>
            <person name="Westerberg I."/>
            <person name="Brannstrom I.O."/>
            <person name="Guillou S."/>
            <person name="Cros-Aarteil S."/>
            <person name="Calhoun S."/>
            <person name="Haridas S."/>
            <person name="Kuo A."/>
            <person name="Mondo S."/>
            <person name="Pangilinan J."/>
            <person name="Riley R."/>
            <person name="LaButti K."/>
            <person name="Andreopoulos B."/>
            <person name="Lipzen A."/>
            <person name="Chen C."/>
            <person name="Yan M."/>
            <person name="Daum C."/>
            <person name="Ng V."/>
            <person name="Clum A."/>
            <person name="Steindorff A."/>
            <person name="Ohm R.A."/>
            <person name="Martin F."/>
            <person name="Silar P."/>
            <person name="Natvig D.O."/>
            <person name="Lalanne C."/>
            <person name="Gautier V."/>
            <person name="Ament-Velasquez S.L."/>
            <person name="Kruys A."/>
            <person name="Hutchinson M.I."/>
            <person name="Powell A.J."/>
            <person name="Barry K."/>
            <person name="Miller A.N."/>
            <person name="Grigoriev I.V."/>
            <person name="Debuchy R."/>
            <person name="Gladieux P."/>
            <person name="Hiltunen Thoren M."/>
            <person name="Johannesson H."/>
        </authorList>
    </citation>
    <scope>NUCLEOTIDE SEQUENCE</scope>
    <source>
        <strain evidence="3">SMH4131-1</strain>
    </source>
</reference>
<evidence type="ECO:0000256" key="1">
    <source>
        <dbReference type="SAM" id="MobiDB-lite"/>
    </source>
</evidence>
<dbReference type="InterPro" id="IPR056196">
    <property type="entry name" value="Mmc1_C"/>
</dbReference>
<keyword evidence="4" id="KW-1185">Reference proteome</keyword>
<feature type="compositionally biased region" description="Polar residues" evidence="1">
    <location>
        <begin position="63"/>
        <end position="73"/>
    </location>
</feature>
<protein>
    <recommendedName>
        <fullName evidence="2">Mmc1 C-terminal domain-containing protein</fullName>
    </recommendedName>
</protein>
<feature type="region of interest" description="Disordered" evidence="1">
    <location>
        <begin position="61"/>
        <end position="89"/>
    </location>
</feature>
<feature type="domain" description="Mmc1 C-terminal" evidence="2">
    <location>
        <begin position="428"/>
        <end position="630"/>
    </location>
</feature>
<name>A0AAE0IMH4_9PEZI</name>
<dbReference type="PANTHER" id="PTHR38644:SF1">
    <property type="entry name" value="EXPRESSED PROTEIN"/>
    <property type="match status" value="1"/>
</dbReference>
<organism evidence="3 4">
    <name type="scientific">Cercophora scortea</name>
    <dbReference type="NCBI Taxonomy" id="314031"/>
    <lineage>
        <taxon>Eukaryota</taxon>
        <taxon>Fungi</taxon>
        <taxon>Dikarya</taxon>
        <taxon>Ascomycota</taxon>
        <taxon>Pezizomycotina</taxon>
        <taxon>Sordariomycetes</taxon>
        <taxon>Sordariomycetidae</taxon>
        <taxon>Sordariales</taxon>
        <taxon>Lasiosphaeriaceae</taxon>
        <taxon>Cercophora</taxon>
    </lineage>
</organism>
<dbReference type="PANTHER" id="PTHR38644">
    <property type="entry name" value="EXPRESSED PROTEIN"/>
    <property type="match status" value="1"/>
</dbReference>
<dbReference type="AlphaFoldDB" id="A0AAE0IMH4"/>
<reference evidence="3" key="2">
    <citation type="submission" date="2023-06" db="EMBL/GenBank/DDBJ databases">
        <authorList>
            <consortium name="Lawrence Berkeley National Laboratory"/>
            <person name="Haridas S."/>
            <person name="Hensen N."/>
            <person name="Bonometti L."/>
            <person name="Westerberg I."/>
            <person name="Brannstrom I.O."/>
            <person name="Guillou S."/>
            <person name="Cros-Aarteil S."/>
            <person name="Calhoun S."/>
            <person name="Kuo A."/>
            <person name="Mondo S."/>
            <person name="Pangilinan J."/>
            <person name="Riley R."/>
            <person name="Labutti K."/>
            <person name="Andreopoulos B."/>
            <person name="Lipzen A."/>
            <person name="Chen C."/>
            <person name="Yanf M."/>
            <person name="Daum C."/>
            <person name="Ng V."/>
            <person name="Clum A."/>
            <person name="Steindorff A."/>
            <person name="Ohm R."/>
            <person name="Martin F."/>
            <person name="Silar P."/>
            <person name="Natvig D."/>
            <person name="Lalanne C."/>
            <person name="Gautier V."/>
            <person name="Ament-Velasquez S.L."/>
            <person name="Kruys A."/>
            <person name="Hutchinson M.I."/>
            <person name="Powell A.J."/>
            <person name="Barry K."/>
            <person name="Miller A.N."/>
            <person name="Grigoriev I.V."/>
            <person name="Debuchy R."/>
            <person name="Gladieux P."/>
            <person name="Thoren M.H."/>
            <person name="Johannesson H."/>
        </authorList>
    </citation>
    <scope>NUCLEOTIDE SEQUENCE</scope>
    <source>
        <strain evidence="3">SMH4131-1</strain>
    </source>
</reference>
<dbReference type="Pfam" id="PF23868">
    <property type="entry name" value="Mmc1_C"/>
    <property type="match status" value="1"/>
</dbReference>
<evidence type="ECO:0000313" key="3">
    <source>
        <dbReference type="EMBL" id="KAK3327653.1"/>
    </source>
</evidence>
<evidence type="ECO:0000259" key="2">
    <source>
        <dbReference type="Pfam" id="PF23868"/>
    </source>
</evidence>
<evidence type="ECO:0000313" key="4">
    <source>
        <dbReference type="Proteomes" id="UP001286456"/>
    </source>
</evidence>
<gene>
    <name evidence="3" type="ORF">B0T19DRAFT_422393</name>
</gene>